<evidence type="ECO:0000256" key="3">
    <source>
        <dbReference type="SAM" id="MobiDB-lite"/>
    </source>
</evidence>
<feature type="region of interest" description="Disordered" evidence="3">
    <location>
        <begin position="93"/>
        <end position="126"/>
    </location>
</feature>
<comment type="caution">
    <text evidence="5">The sequence shown here is derived from an EMBL/GenBank/DDBJ whole genome shotgun (WGS) entry which is preliminary data.</text>
</comment>
<dbReference type="Proteomes" id="UP000631114">
    <property type="component" value="Unassembled WGS sequence"/>
</dbReference>
<reference evidence="5 6" key="1">
    <citation type="submission" date="2020-10" db="EMBL/GenBank/DDBJ databases">
        <title>The Coptis chinensis genome and diversification of protoberbering-type alkaloids.</title>
        <authorList>
            <person name="Wang B."/>
            <person name="Shu S."/>
            <person name="Song C."/>
            <person name="Liu Y."/>
        </authorList>
    </citation>
    <scope>NUCLEOTIDE SEQUENCE [LARGE SCALE GENOMIC DNA]</scope>
    <source>
        <strain evidence="5">HL-2020</strain>
        <tissue evidence="5">Leaf</tissue>
    </source>
</reference>
<sequence>MIRGGEIGFESQSEDGDGVEATVVDQQVVGSSQACVEVLSQFNDLFESGEAFEHDVEHRNNDIFLGGSSDDENYRQFYIVAKFGPCSQDTFNLGDPESEKEYENWDPVDVHSSETSEDFERSRGGRSKANSFGSAECKVKVRILKKHVAAAAATLGMSLDLVAAEAQHASKMVQNSVTSLSTYDDALKDLCDHFLQADPNVPLNSESSYVIFLVNGVREVKKESTSVACSFMVVLFEQGLDFDLFMNIRAESLSRVQAGIPLPTRKRYPIESTFKRTKFRYLLIETKTLWVANELEAFVRAHPTFAPVDLFNEIYREYGVHISYWTAWRAKIMLLEKMHGCSRGPLLGFKTAADASEEALYRLPTSAPCMNLLKLPPYGRFILIRFLLSMVICPHGEKGHLICYSSRESHEDLEISSALARSNFAAAGDHVRVLSVPFEK</sequence>
<keyword evidence="6" id="KW-1185">Reference proteome</keyword>
<evidence type="ECO:0000313" key="5">
    <source>
        <dbReference type="EMBL" id="KAF9613140.1"/>
    </source>
</evidence>
<evidence type="ECO:0000256" key="2">
    <source>
        <dbReference type="PROSITE-ProRule" id="PRU00104"/>
    </source>
</evidence>
<dbReference type="OrthoDB" id="8068875at2759"/>
<proteinExistence type="predicted"/>
<keyword evidence="1 2" id="KW-0833">Ubl conjugation pathway</keyword>
<gene>
    <name evidence="5" type="ORF">IFM89_005711</name>
</gene>
<evidence type="ECO:0000313" key="6">
    <source>
        <dbReference type="Proteomes" id="UP000631114"/>
    </source>
</evidence>
<evidence type="ECO:0000259" key="4">
    <source>
        <dbReference type="PROSITE" id="PS50237"/>
    </source>
</evidence>
<dbReference type="InterPro" id="IPR000569">
    <property type="entry name" value="HECT_dom"/>
</dbReference>
<dbReference type="EMBL" id="JADFTS010000003">
    <property type="protein sequence ID" value="KAF9613140.1"/>
    <property type="molecule type" value="Genomic_DNA"/>
</dbReference>
<evidence type="ECO:0000256" key="1">
    <source>
        <dbReference type="ARBA" id="ARBA00022786"/>
    </source>
</evidence>
<feature type="active site" description="Glycyl thioester intermediate" evidence="2">
    <location>
        <position position="369"/>
    </location>
</feature>
<accession>A0A835I7S9</accession>
<feature type="compositionally biased region" description="Basic and acidic residues" evidence="3">
    <location>
        <begin position="97"/>
        <end position="123"/>
    </location>
</feature>
<dbReference type="SUPFAM" id="SSF56204">
    <property type="entry name" value="Hect, E3 ligase catalytic domain"/>
    <property type="match status" value="1"/>
</dbReference>
<feature type="domain" description="HECT" evidence="4">
    <location>
        <begin position="331"/>
        <end position="403"/>
    </location>
</feature>
<dbReference type="GO" id="GO:0004842">
    <property type="term" value="F:ubiquitin-protein transferase activity"/>
    <property type="evidence" value="ECO:0007669"/>
    <property type="project" value="InterPro"/>
</dbReference>
<dbReference type="PROSITE" id="PS50237">
    <property type="entry name" value="HECT"/>
    <property type="match status" value="1"/>
</dbReference>
<dbReference type="AlphaFoldDB" id="A0A835I7S9"/>
<name>A0A835I7S9_9MAGN</name>
<protein>
    <recommendedName>
        <fullName evidence="4">HECT domain-containing protein</fullName>
    </recommendedName>
</protein>
<organism evidence="5 6">
    <name type="scientific">Coptis chinensis</name>
    <dbReference type="NCBI Taxonomy" id="261450"/>
    <lineage>
        <taxon>Eukaryota</taxon>
        <taxon>Viridiplantae</taxon>
        <taxon>Streptophyta</taxon>
        <taxon>Embryophyta</taxon>
        <taxon>Tracheophyta</taxon>
        <taxon>Spermatophyta</taxon>
        <taxon>Magnoliopsida</taxon>
        <taxon>Ranunculales</taxon>
        <taxon>Ranunculaceae</taxon>
        <taxon>Coptidoideae</taxon>
        <taxon>Coptis</taxon>
    </lineage>
</organism>
<dbReference type="InterPro" id="IPR035983">
    <property type="entry name" value="Hect_E3_ubiquitin_ligase"/>
</dbReference>